<dbReference type="AlphaFoldDB" id="A0A1M4E4E3"/>
<sequence length="44" mass="4787">MPPHRRFCAARVSRGGAAGRKPKVTSRLLKGETGDARSPGRLQR</sequence>
<gene>
    <name evidence="2" type="ORF">BN4615_P3142</name>
</gene>
<accession>A0A1M4E4E3</accession>
<organism evidence="2">
    <name type="scientific">Nonomuraea gerenzanensis</name>
    <dbReference type="NCBI Taxonomy" id="93944"/>
    <lineage>
        <taxon>Bacteria</taxon>
        <taxon>Bacillati</taxon>
        <taxon>Actinomycetota</taxon>
        <taxon>Actinomycetes</taxon>
        <taxon>Streptosporangiales</taxon>
        <taxon>Streptosporangiaceae</taxon>
        <taxon>Nonomuraea</taxon>
    </lineage>
</organism>
<proteinExistence type="predicted"/>
<evidence type="ECO:0000256" key="1">
    <source>
        <dbReference type="SAM" id="MobiDB-lite"/>
    </source>
</evidence>
<protein>
    <submittedName>
        <fullName evidence="2">Uncharacterized protein</fullName>
    </submittedName>
</protein>
<feature type="region of interest" description="Disordered" evidence="1">
    <location>
        <begin position="1"/>
        <end position="44"/>
    </location>
</feature>
<evidence type="ECO:0000313" key="2">
    <source>
        <dbReference type="EMBL" id="SBO93628.1"/>
    </source>
</evidence>
<dbReference type="EMBL" id="LT559118">
    <property type="protein sequence ID" value="SBO93628.1"/>
    <property type="molecule type" value="Genomic_DNA"/>
</dbReference>
<reference evidence="2" key="1">
    <citation type="submission" date="2016-04" db="EMBL/GenBank/DDBJ databases">
        <authorList>
            <person name="Evans L.H."/>
            <person name="Alamgir A."/>
            <person name="Owens N."/>
            <person name="Weber N.D."/>
            <person name="Virtaneva K."/>
            <person name="Barbian K."/>
            <person name="Babar A."/>
            <person name="Rosenke K."/>
        </authorList>
    </citation>
    <scope>NUCLEOTIDE SEQUENCE</scope>
    <source>
        <strain evidence="2">Nono1</strain>
    </source>
</reference>
<name>A0A1M4E4E3_9ACTN</name>